<comment type="catalytic activity">
    <reaction evidence="11">
        <text>N-terminal L-seryl-[histone H4] + acetyl-CoA = N-terminal N(alpha)-acetyl-L-seryl-[histone H4] + CoA + H(+)</text>
        <dbReference type="Rhea" id="RHEA:50596"/>
        <dbReference type="Rhea" id="RHEA-COMP:12740"/>
        <dbReference type="Rhea" id="RHEA-COMP:12743"/>
        <dbReference type="ChEBI" id="CHEBI:15378"/>
        <dbReference type="ChEBI" id="CHEBI:57287"/>
        <dbReference type="ChEBI" id="CHEBI:57288"/>
        <dbReference type="ChEBI" id="CHEBI:64738"/>
        <dbReference type="ChEBI" id="CHEBI:83690"/>
        <dbReference type="EC" id="2.3.1.257"/>
    </reaction>
</comment>
<dbReference type="WBParaSite" id="MBELARI_LOCUS20302">
    <property type="protein sequence ID" value="MBELARI_LOCUS20302"/>
    <property type="gene ID" value="MBELARI_LOCUS20302"/>
</dbReference>
<proteinExistence type="inferred from homology"/>
<dbReference type="PANTHER" id="PTHR20531">
    <property type="entry name" value="N-ALPHA-ACETYLTRANSFERASE 40"/>
    <property type="match status" value="1"/>
</dbReference>
<evidence type="ECO:0000256" key="3">
    <source>
        <dbReference type="ARBA" id="ARBA00008870"/>
    </source>
</evidence>
<sequence>MAPADANSKMVKKASKMKDPIETFKCLPEMEERKTGNGETITFRTAWSTHLDNEMHEWLMDLFNRNMQQLYSQSQWGYDPVSKKNELQATTARFIIAYNSKGDKVGYTHYRFDVDFARPVVYCYEIQVEPTYQMKGVGSLLLHTLENLAKKTSMEHVVATVFAFNEKSLGFFHKNGYTTDDSCPDENQGLDYLILSKRIV</sequence>
<dbReference type="Gene3D" id="3.40.630.30">
    <property type="match status" value="1"/>
</dbReference>
<dbReference type="EC" id="2.3.1.257" evidence="4"/>
<dbReference type="GO" id="GO:0043998">
    <property type="term" value="F:histone H2A acetyltransferase activity"/>
    <property type="evidence" value="ECO:0007669"/>
    <property type="project" value="InterPro"/>
</dbReference>
<evidence type="ECO:0000256" key="2">
    <source>
        <dbReference type="ARBA" id="ARBA00004496"/>
    </source>
</evidence>
<evidence type="ECO:0000256" key="11">
    <source>
        <dbReference type="ARBA" id="ARBA00049524"/>
    </source>
</evidence>
<keyword evidence="6" id="KW-0963">Cytoplasm</keyword>
<name>A0AAF3F1D3_9BILA</name>
<keyword evidence="7" id="KW-0808">Transferase</keyword>
<dbReference type="PANTHER" id="PTHR20531:SF1">
    <property type="entry name" value="N-ALPHA-ACETYLTRANSFERASE 40"/>
    <property type="match status" value="1"/>
</dbReference>
<evidence type="ECO:0000256" key="4">
    <source>
        <dbReference type="ARBA" id="ARBA00012950"/>
    </source>
</evidence>
<dbReference type="PROSITE" id="PS51186">
    <property type="entry name" value="GNAT"/>
    <property type="match status" value="1"/>
</dbReference>
<feature type="domain" description="N-acetyltransferase" evidence="12">
    <location>
        <begin position="41"/>
        <end position="200"/>
    </location>
</feature>
<accession>A0AAF3F1D3</accession>
<dbReference type="GO" id="GO:0010485">
    <property type="term" value="F:histone H4 acetyltransferase activity"/>
    <property type="evidence" value="ECO:0007669"/>
    <property type="project" value="InterPro"/>
</dbReference>
<organism evidence="13 14">
    <name type="scientific">Mesorhabditis belari</name>
    <dbReference type="NCBI Taxonomy" id="2138241"/>
    <lineage>
        <taxon>Eukaryota</taxon>
        <taxon>Metazoa</taxon>
        <taxon>Ecdysozoa</taxon>
        <taxon>Nematoda</taxon>
        <taxon>Chromadorea</taxon>
        <taxon>Rhabditida</taxon>
        <taxon>Rhabditina</taxon>
        <taxon>Rhabditomorpha</taxon>
        <taxon>Rhabditoidea</taxon>
        <taxon>Rhabditidae</taxon>
        <taxon>Mesorhabditinae</taxon>
        <taxon>Mesorhabditis</taxon>
    </lineage>
</organism>
<evidence type="ECO:0000256" key="8">
    <source>
        <dbReference type="ARBA" id="ARBA00023242"/>
    </source>
</evidence>
<dbReference type="GO" id="GO:0005737">
    <property type="term" value="C:cytoplasm"/>
    <property type="evidence" value="ECO:0007669"/>
    <property type="project" value="UniProtKB-SubCell"/>
</dbReference>
<protein>
    <recommendedName>
        <fullName evidence="5">N-alpha-acetyltransferase 40</fullName>
        <ecNumber evidence="4">2.3.1.257</ecNumber>
    </recommendedName>
</protein>
<evidence type="ECO:0000256" key="6">
    <source>
        <dbReference type="ARBA" id="ARBA00022490"/>
    </source>
</evidence>
<reference evidence="14" key="1">
    <citation type="submission" date="2024-02" db="UniProtKB">
        <authorList>
            <consortium name="WormBaseParasite"/>
        </authorList>
    </citation>
    <scope>IDENTIFICATION</scope>
</reference>
<dbReference type="AlphaFoldDB" id="A0AAF3F1D3"/>
<evidence type="ECO:0000259" key="12">
    <source>
        <dbReference type="PROSITE" id="PS51186"/>
    </source>
</evidence>
<dbReference type="SUPFAM" id="SSF55729">
    <property type="entry name" value="Acyl-CoA N-acyltransferases (Nat)"/>
    <property type="match status" value="1"/>
</dbReference>
<evidence type="ECO:0000313" key="13">
    <source>
        <dbReference type="Proteomes" id="UP000887575"/>
    </source>
</evidence>
<keyword evidence="8" id="KW-0539">Nucleus</keyword>
<evidence type="ECO:0000256" key="7">
    <source>
        <dbReference type="ARBA" id="ARBA00022679"/>
    </source>
</evidence>
<comment type="subcellular location">
    <subcellularLocation>
        <location evidence="2">Cytoplasm</location>
    </subcellularLocation>
    <subcellularLocation>
        <location evidence="1">Nucleus</location>
    </subcellularLocation>
</comment>
<evidence type="ECO:0000256" key="5">
    <source>
        <dbReference type="ARBA" id="ARBA00015043"/>
    </source>
</evidence>
<comment type="catalytic activity">
    <reaction evidence="10">
        <text>N-terminal L-seryl-[histone H2A] + acetyl-CoA = N-terminal N(alpha)-acetyl-L-seryl-[histone H2A] + CoA + H(+)</text>
        <dbReference type="Rhea" id="RHEA:50600"/>
        <dbReference type="Rhea" id="RHEA-COMP:12742"/>
        <dbReference type="Rhea" id="RHEA-COMP:12744"/>
        <dbReference type="ChEBI" id="CHEBI:15378"/>
        <dbReference type="ChEBI" id="CHEBI:57287"/>
        <dbReference type="ChEBI" id="CHEBI:57288"/>
        <dbReference type="ChEBI" id="CHEBI:64738"/>
        <dbReference type="ChEBI" id="CHEBI:83690"/>
        <dbReference type="EC" id="2.3.1.257"/>
    </reaction>
</comment>
<evidence type="ECO:0000313" key="14">
    <source>
        <dbReference type="WBParaSite" id="MBELARI_LOCUS20302"/>
    </source>
</evidence>
<keyword evidence="9" id="KW-0012">Acyltransferase</keyword>
<dbReference type="Proteomes" id="UP000887575">
    <property type="component" value="Unassembled WGS sequence"/>
</dbReference>
<comment type="similarity">
    <text evidence="3">Belongs to the acetyltransferase family. NAA40 subfamily.</text>
</comment>
<evidence type="ECO:0000256" key="9">
    <source>
        <dbReference type="ARBA" id="ARBA00023315"/>
    </source>
</evidence>
<dbReference type="CDD" id="cd04301">
    <property type="entry name" value="NAT_SF"/>
    <property type="match status" value="1"/>
</dbReference>
<dbReference type="InterPro" id="IPR016181">
    <property type="entry name" value="Acyl_CoA_acyltransferase"/>
</dbReference>
<dbReference type="Pfam" id="PF00583">
    <property type="entry name" value="Acetyltransf_1"/>
    <property type="match status" value="1"/>
</dbReference>
<dbReference type="InterPro" id="IPR039949">
    <property type="entry name" value="NAA40"/>
</dbReference>
<dbReference type="GO" id="GO:1990189">
    <property type="term" value="F:protein N-terminal-serine acetyltransferase activity"/>
    <property type="evidence" value="ECO:0007669"/>
    <property type="project" value="UniProtKB-EC"/>
</dbReference>
<dbReference type="InterPro" id="IPR000182">
    <property type="entry name" value="GNAT_dom"/>
</dbReference>
<evidence type="ECO:0000256" key="1">
    <source>
        <dbReference type="ARBA" id="ARBA00004123"/>
    </source>
</evidence>
<evidence type="ECO:0000256" key="10">
    <source>
        <dbReference type="ARBA" id="ARBA00047821"/>
    </source>
</evidence>
<keyword evidence="13" id="KW-1185">Reference proteome</keyword>
<dbReference type="GO" id="GO:0005634">
    <property type="term" value="C:nucleus"/>
    <property type="evidence" value="ECO:0007669"/>
    <property type="project" value="UniProtKB-SubCell"/>
</dbReference>